<dbReference type="InterPro" id="IPR014969">
    <property type="entry name" value="DNA_S_DndE"/>
</dbReference>
<dbReference type="OrthoDB" id="512647at2"/>
<dbReference type="REBASE" id="356379">
    <property type="entry name" value="M.PbaCA12DndEP"/>
</dbReference>
<dbReference type="Gene3D" id="1.10.1220.160">
    <property type="entry name" value="DNA sulphur modification protein DndE"/>
    <property type="match status" value="1"/>
</dbReference>
<dbReference type="Proteomes" id="UP000318741">
    <property type="component" value="Chromosome"/>
</dbReference>
<evidence type="ECO:0000313" key="2">
    <source>
        <dbReference type="Proteomes" id="UP000318741"/>
    </source>
</evidence>
<evidence type="ECO:0000313" key="1">
    <source>
        <dbReference type="EMBL" id="QDT16790.1"/>
    </source>
</evidence>
<organism evidence="1 2">
    <name type="scientific">Alienimonas californiensis</name>
    <dbReference type="NCBI Taxonomy" id="2527989"/>
    <lineage>
        <taxon>Bacteria</taxon>
        <taxon>Pseudomonadati</taxon>
        <taxon>Planctomycetota</taxon>
        <taxon>Planctomycetia</taxon>
        <taxon>Planctomycetales</taxon>
        <taxon>Planctomycetaceae</taxon>
        <taxon>Alienimonas</taxon>
    </lineage>
</organism>
<dbReference type="Pfam" id="PF08870">
    <property type="entry name" value="DndE"/>
    <property type="match status" value="1"/>
</dbReference>
<name>A0A517PBP1_9PLAN</name>
<keyword evidence="2" id="KW-1185">Reference proteome</keyword>
<protein>
    <recommendedName>
        <fullName evidence="3">DNA sulfur modification protein DndE</fullName>
    </recommendedName>
</protein>
<dbReference type="InterPro" id="IPR038472">
    <property type="entry name" value="DndE_sf"/>
</dbReference>
<proteinExistence type="predicted"/>
<gene>
    <name evidence="1" type="ORF">CA12_28970</name>
</gene>
<dbReference type="NCBIfam" id="TIGR03184">
    <property type="entry name" value="DNA_S_dndE"/>
    <property type="match status" value="1"/>
</dbReference>
<dbReference type="KEGG" id="acaf:CA12_28970"/>
<reference evidence="1 2" key="1">
    <citation type="submission" date="2019-02" db="EMBL/GenBank/DDBJ databases">
        <title>Deep-cultivation of Planctomycetes and their phenomic and genomic characterization uncovers novel biology.</title>
        <authorList>
            <person name="Wiegand S."/>
            <person name="Jogler M."/>
            <person name="Boedeker C."/>
            <person name="Pinto D."/>
            <person name="Vollmers J."/>
            <person name="Rivas-Marin E."/>
            <person name="Kohn T."/>
            <person name="Peeters S.H."/>
            <person name="Heuer A."/>
            <person name="Rast P."/>
            <person name="Oberbeckmann S."/>
            <person name="Bunk B."/>
            <person name="Jeske O."/>
            <person name="Meyerdierks A."/>
            <person name="Storesund J.E."/>
            <person name="Kallscheuer N."/>
            <person name="Luecker S."/>
            <person name="Lage O.M."/>
            <person name="Pohl T."/>
            <person name="Merkel B.J."/>
            <person name="Hornburger P."/>
            <person name="Mueller R.-W."/>
            <person name="Bruemmer F."/>
            <person name="Labrenz M."/>
            <person name="Spormann A.M."/>
            <person name="Op den Camp H."/>
            <person name="Overmann J."/>
            <person name="Amann R."/>
            <person name="Jetten M.S.M."/>
            <person name="Mascher T."/>
            <person name="Medema M.H."/>
            <person name="Devos D.P."/>
            <person name="Kaster A.-K."/>
            <person name="Ovreas L."/>
            <person name="Rohde M."/>
            <person name="Galperin M.Y."/>
            <person name="Jogler C."/>
        </authorList>
    </citation>
    <scope>NUCLEOTIDE SEQUENCE [LARGE SCALE GENOMIC DNA]</scope>
    <source>
        <strain evidence="1 2">CA12</strain>
    </source>
</reference>
<accession>A0A517PBP1</accession>
<sequence>MSDSTSTEVSAPIVETVRLSRTARDQMLSLKRRTGIEGWNVLSRWALCVSLAEPTRPRDPGPAGDGGIEMTWRTFAGGDADLYAALIRQRCTADGLAADDATAVVQEFHRHLHRGVAYLVGERDLASVSQLVSKSLA</sequence>
<evidence type="ECO:0008006" key="3">
    <source>
        <dbReference type="Google" id="ProtNLM"/>
    </source>
</evidence>
<dbReference type="AlphaFoldDB" id="A0A517PBP1"/>
<dbReference type="EMBL" id="CP036265">
    <property type="protein sequence ID" value="QDT16790.1"/>
    <property type="molecule type" value="Genomic_DNA"/>
</dbReference>